<evidence type="ECO:0000313" key="3">
    <source>
        <dbReference type="Proteomes" id="UP001185984"/>
    </source>
</evidence>
<dbReference type="InterPro" id="IPR045500">
    <property type="entry name" value="DUF6491"/>
</dbReference>
<keyword evidence="1" id="KW-0732">Signal</keyword>
<proteinExistence type="predicted"/>
<dbReference type="RefSeq" id="WP_317517716.1">
    <property type="nucleotide sequence ID" value="NZ_JAPTHD010000007.1"/>
</dbReference>
<dbReference type="EMBL" id="JAPTHD010000007">
    <property type="protein sequence ID" value="MDV5825091.1"/>
    <property type="molecule type" value="Genomic_DNA"/>
</dbReference>
<name>A0ABU3ZZX9_9SPHN</name>
<feature type="signal peptide" evidence="1">
    <location>
        <begin position="1"/>
        <end position="18"/>
    </location>
</feature>
<keyword evidence="3" id="KW-1185">Reference proteome</keyword>
<organism evidence="2 3">
    <name type="scientific">Sphingobium naphthae</name>
    <dbReference type="NCBI Taxonomy" id="1886786"/>
    <lineage>
        <taxon>Bacteria</taxon>
        <taxon>Pseudomonadati</taxon>
        <taxon>Pseudomonadota</taxon>
        <taxon>Alphaproteobacteria</taxon>
        <taxon>Sphingomonadales</taxon>
        <taxon>Sphingomonadaceae</taxon>
        <taxon>Sphingobium</taxon>
    </lineage>
</organism>
<comment type="caution">
    <text evidence="2">The sequence shown here is derived from an EMBL/GenBank/DDBJ whole genome shotgun (WGS) entry which is preliminary data.</text>
</comment>
<feature type="chain" id="PRO_5047022904" evidence="1">
    <location>
        <begin position="19"/>
        <end position="126"/>
    </location>
</feature>
<evidence type="ECO:0000313" key="2">
    <source>
        <dbReference type="EMBL" id="MDV5825091.1"/>
    </source>
</evidence>
<accession>A0ABU3ZZX9</accession>
<gene>
    <name evidence="2" type="ORF">O0R41_15905</name>
</gene>
<protein>
    <submittedName>
        <fullName evidence="2">DUF6491 family protein</fullName>
    </submittedName>
</protein>
<reference evidence="3" key="1">
    <citation type="journal article" date="2022" name="J Environ Chem Eng">
        <title>Biodegradation of petroleum oil using a constructed nonpathogenic and heavy metal-tolerant bacterial consortium isolated from marine sponges.</title>
        <authorList>
            <person name="Dechsakulwatana C."/>
            <person name="Rungsihiranrut A."/>
            <person name="Muangchinda C."/>
            <person name="Ningthoujam R."/>
            <person name="Klankeo P."/>
            <person name="Pinyakong O."/>
        </authorList>
    </citation>
    <scope>NUCLEOTIDE SEQUENCE [LARGE SCALE GENOMIC DNA]</scope>
    <source>
        <strain evidence="3">MO2-4</strain>
    </source>
</reference>
<evidence type="ECO:0000256" key="1">
    <source>
        <dbReference type="SAM" id="SignalP"/>
    </source>
</evidence>
<sequence>MRRTLLPLPVLAALPACAGAPAANADRSCFWASQASGFRPNGPDRARVRVGSRQWELTLAPGCPDIDWALAIGIGGRGGDRICPGRPAELILPEASGSGARRCLVRAIRPLPDREPSLSDSGPSSL</sequence>
<dbReference type="Pfam" id="PF20101">
    <property type="entry name" value="DUF6491"/>
    <property type="match status" value="1"/>
</dbReference>
<dbReference type="Proteomes" id="UP001185984">
    <property type="component" value="Unassembled WGS sequence"/>
</dbReference>